<dbReference type="Pfam" id="PF00005">
    <property type="entry name" value="ABC_tran"/>
    <property type="match status" value="1"/>
</dbReference>
<dbReference type="GO" id="GO:0016887">
    <property type="term" value="F:ATP hydrolysis activity"/>
    <property type="evidence" value="ECO:0007669"/>
    <property type="project" value="InterPro"/>
</dbReference>
<dbReference type="AlphaFoldDB" id="A0A9D0YWW6"/>
<dbReference type="Gene3D" id="3.40.50.300">
    <property type="entry name" value="P-loop containing nucleotide triphosphate hydrolases"/>
    <property type="match status" value="1"/>
</dbReference>
<dbReference type="SMART" id="SM00382">
    <property type="entry name" value="AAA"/>
    <property type="match status" value="1"/>
</dbReference>
<evidence type="ECO:0000256" key="6">
    <source>
        <dbReference type="ARBA" id="ARBA00023136"/>
    </source>
</evidence>
<dbReference type="PANTHER" id="PTHR43875:SF15">
    <property type="entry name" value="TREHALOSE IMPORT ATP-BINDING PROTEIN SUGC"/>
    <property type="match status" value="1"/>
</dbReference>
<dbReference type="Pfam" id="PF08402">
    <property type="entry name" value="TOBE_2"/>
    <property type="match status" value="1"/>
</dbReference>
<dbReference type="InterPro" id="IPR027417">
    <property type="entry name" value="P-loop_NTPase"/>
</dbReference>
<dbReference type="SUPFAM" id="SSF52540">
    <property type="entry name" value="P-loop containing nucleoside triphosphate hydrolases"/>
    <property type="match status" value="1"/>
</dbReference>
<keyword evidence="4 8" id="KW-0067">ATP-binding</keyword>
<evidence type="ECO:0000313" key="8">
    <source>
        <dbReference type="EMBL" id="HIQ62293.1"/>
    </source>
</evidence>
<dbReference type="SUPFAM" id="SSF50331">
    <property type="entry name" value="MOP-like"/>
    <property type="match status" value="1"/>
</dbReference>
<evidence type="ECO:0000256" key="1">
    <source>
        <dbReference type="ARBA" id="ARBA00022448"/>
    </source>
</evidence>
<dbReference type="FunFam" id="3.40.50.300:FF:000042">
    <property type="entry name" value="Maltose/maltodextrin ABC transporter, ATP-binding protein"/>
    <property type="match status" value="1"/>
</dbReference>
<evidence type="ECO:0000259" key="7">
    <source>
        <dbReference type="PROSITE" id="PS50893"/>
    </source>
</evidence>
<name>A0A9D0YWW6_9FIRM</name>
<dbReference type="InterPro" id="IPR003593">
    <property type="entry name" value="AAA+_ATPase"/>
</dbReference>
<organism evidence="8 9">
    <name type="scientific">Candidatus Avichristensenella intestinipullorum</name>
    <dbReference type="NCBI Taxonomy" id="2840693"/>
    <lineage>
        <taxon>Bacteria</taxon>
        <taxon>Bacillati</taxon>
        <taxon>Bacillota</taxon>
        <taxon>Clostridia</taxon>
        <taxon>Candidatus Avichristensenella</taxon>
    </lineage>
</organism>
<dbReference type="Proteomes" id="UP000886819">
    <property type="component" value="Unassembled WGS sequence"/>
</dbReference>
<keyword evidence="3" id="KW-0547">Nucleotide-binding</keyword>
<dbReference type="InterPro" id="IPR008995">
    <property type="entry name" value="Mo/tungstate-bd_C_term_dom"/>
</dbReference>
<evidence type="ECO:0000256" key="2">
    <source>
        <dbReference type="ARBA" id="ARBA00022475"/>
    </source>
</evidence>
<dbReference type="PANTHER" id="PTHR43875">
    <property type="entry name" value="MALTODEXTRIN IMPORT ATP-BINDING PROTEIN MSMX"/>
    <property type="match status" value="1"/>
</dbReference>
<dbReference type="InterPro" id="IPR017871">
    <property type="entry name" value="ABC_transporter-like_CS"/>
</dbReference>
<dbReference type="InterPro" id="IPR013611">
    <property type="entry name" value="Transp-assoc_OB_typ2"/>
</dbReference>
<gene>
    <name evidence="8" type="ORF">IAA66_01740</name>
</gene>
<dbReference type="GO" id="GO:0140359">
    <property type="term" value="F:ABC-type transporter activity"/>
    <property type="evidence" value="ECO:0007669"/>
    <property type="project" value="UniProtKB-ARBA"/>
</dbReference>
<dbReference type="GO" id="GO:0055052">
    <property type="term" value="C:ATP-binding cassette (ABC) transporter complex, substrate-binding subunit-containing"/>
    <property type="evidence" value="ECO:0007669"/>
    <property type="project" value="TreeGrafter"/>
</dbReference>
<reference evidence="8" key="2">
    <citation type="journal article" date="2021" name="PeerJ">
        <title>Extensive microbial diversity within the chicken gut microbiome revealed by metagenomics and culture.</title>
        <authorList>
            <person name="Gilroy R."/>
            <person name="Ravi A."/>
            <person name="Getino M."/>
            <person name="Pursley I."/>
            <person name="Horton D.L."/>
            <person name="Alikhan N.F."/>
            <person name="Baker D."/>
            <person name="Gharbi K."/>
            <person name="Hall N."/>
            <person name="Watson M."/>
            <person name="Adriaenssens E.M."/>
            <person name="Foster-Nyarko E."/>
            <person name="Jarju S."/>
            <person name="Secka A."/>
            <person name="Antonio M."/>
            <person name="Oren A."/>
            <person name="Chaudhuri R.R."/>
            <person name="La Ragione R."/>
            <person name="Hildebrand F."/>
            <person name="Pallen M.J."/>
        </authorList>
    </citation>
    <scope>NUCLEOTIDE SEQUENCE</scope>
    <source>
        <strain evidence="8">ChiHile30-977</strain>
    </source>
</reference>
<reference evidence="8" key="1">
    <citation type="submission" date="2020-10" db="EMBL/GenBank/DDBJ databases">
        <authorList>
            <person name="Gilroy R."/>
        </authorList>
    </citation>
    <scope>NUCLEOTIDE SEQUENCE</scope>
    <source>
        <strain evidence="8">ChiHile30-977</strain>
    </source>
</reference>
<keyword evidence="1" id="KW-0813">Transport</keyword>
<protein>
    <submittedName>
        <fullName evidence="8">ABC transporter ATP-binding protein</fullName>
    </submittedName>
</protein>
<dbReference type="InterPro" id="IPR003439">
    <property type="entry name" value="ABC_transporter-like_ATP-bd"/>
</dbReference>
<comment type="caution">
    <text evidence="8">The sequence shown here is derived from an EMBL/GenBank/DDBJ whole genome shotgun (WGS) entry which is preliminary data.</text>
</comment>
<dbReference type="Gene3D" id="2.40.50.100">
    <property type="match status" value="1"/>
</dbReference>
<evidence type="ECO:0000256" key="4">
    <source>
        <dbReference type="ARBA" id="ARBA00022840"/>
    </source>
</evidence>
<dbReference type="EMBL" id="DVFI01000026">
    <property type="protein sequence ID" value="HIQ62293.1"/>
    <property type="molecule type" value="Genomic_DNA"/>
</dbReference>
<dbReference type="GO" id="GO:0005524">
    <property type="term" value="F:ATP binding"/>
    <property type="evidence" value="ECO:0007669"/>
    <property type="project" value="UniProtKB-KW"/>
</dbReference>
<evidence type="ECO:0000313" key="9">
    <source>
        <dbReference type="Proteomes" id="UP000886819"/>
    </source>
</evidence>
<proteinExistence type="predicted"/>
<evidence type="ECO:0000256" key="5">
    <source>
        <dbReference type="ARBA" id="ARBA00022967"/>
    </source>
</evidence>
<keyword evidence="2" id="KW-1003">Cell membrane</keyword>
<keyword evidence="5" id="KW-1278">Translocase</keyword>
<accession>A0A9D0YWW6</accession>
<keyword evidence="6" id="KW-0472">Membrane</keyword>
<dbReference type="PROSITE" id="PS50893">
    <property type="entry name" value="ABC_TRANSPORTER_2"/>
    <property type="match status" value="1"/>
</dbReference>
<evidence type="ECO:0000256" key="3">
    <source>
        <dbReference type="ARBA" id="ARBA00022741"/>
    </source>
</evidence>
<sequence length="358" mass="39750">MSTVTIEKVTKSFGEHVVLREFTEKFEDQEFVTLLGPSGCGKTTMLRIIAGFETPTSGEVYIGNQLVSGGKTFVPPERRSIGMVFQSYAVWPHMNVYDNVAYPLKIRKINRTDIKNKVDRALEIVHLSQYAQRYPNQMSGGQQQRVALARAMVAAPRLLLLDEPLSNLDAKLRESMRFEIKEIQEALGITVVYVTHDQTEAMAMSDRICIINRGVVQQVGTPREIYSAPVNPFVADFVGKIDFLRGRAEDGAVMLEGAEQKLPYHGPLRGKIIVAIRPENIRFVPEGQGVLRGTLASHFFLGDVNDCRVDIGGGAVLRMIADPLTFGTVRIGDAVSLDVRDFLTFPDDGHEDALKILT</sequence>
<dbReference type="PROSITE" id="PS00211">
    <property type="entry name" value="ABC_TRANSPORTER_1"/>
    <property type="match status" value="1"/>
</dbReference>
<dbReference type="InterPro" id="IPR047641">
    <property type="entry name" value="ABC_transpr_MalK/UgpC-like"/>
</dbReference>
<feature type="domain" description="ABC transporter" evidence="7">
    <location>
        <begin position="4"/>
        <end position="238"/>
    </location>
</feature>